<dbReference type="SMART" id="SM00360">
    <property type="entry name" value="RRM"/>
    <property type="match status" value="1"/>
</dbReference>
<feature type="domain" description="RRM" evidence="3">
    <location>
        <begin position="7"/>
        <end position="84"/>
    </location>
</feature>
<feature type="compositionally biased region" description="Polar residues" evidence="2">
    <location>
        <begin position="351"/>
        <end position="373"/>
    </location>
</feature>
<sequence>MDSNQLTSVYVENIPPTWTPKDVHLALAKYGEIIDIFIPAKLAKNGSRFGFVRFKPVRVIKQLIEGISSVRTANGILNANLARKDKKEVENSKGPRQPLSTHPPNSRIQVGKSFIDSLKGNSAKEILADQNTTKGFASFMFEPCMETLEWLECSIFGILEKKISCDEIVEKIQSEGFHKVRVSEIAGDSVLIQFSSKARMEDFLGLNLEWFQSNFSLLRPWQEGDATIKKFIHWNLQVKVSNASHEITVIEVSEPFSGRNTSTCKQPVVEDLISLSPASAEKKSQACSHPGQHKSAAGGDDEESDKARHNSDPFGLMPIIIGKETFVLPRNIGSPKSPTRREVPTYHKEQTQVSSPKSIRSTDIPSEQMSSSPFLDPTKPNFEADQNSSQNTANPDPLVSYSSSPQSVSKPSKPLVPESITAHSSINLYKSEAQIHNYNPHPLSADYLSKLIERQLYIALRNKNMGRSRKMKRVNNRGSLISSLADSDIRRVNRNLALCNRDRDDTASACNIEAEETLRVGNLIVWGIGKDTREVSNVARELVVQEELEWSRSRAEP</sequence>
<protein>
    <recommendedName>
        <fullName evidence="3">RRM domain-containing protein</fullName>
    </recommendedName>
</protein>
<evidence type="ECO:0000313" key="4">
    <source>
        <dbReference type="EMBL" id="KAJ4847224.1"/>
    </source>
</evidence>
<dbReference type="Pfam" id="PF00076">
    <property type="entry name" value="RRM_1"/>
    <property type="match status" value="1"/>
</dbReference>
<dbReference type="PROSITE" id="PS50102">
    <property type="entry name" value="RRM"/>
    <property type="match status" value="1"/>
</dbReference>
<dbReference type="InterPro" id="IPR035979">
    <property type="entry name" value="RBD_domain_sf"/>
</dbReference>
<accession>A0A9Q0GEN9</accession>
<dbReference type="CDD" id="cd00590">
    <property type="entry name" value="RRM_SF"/>
    <property type="match status" value="1"/>
</dbReference>
<dbReference type="Proteomes" id="UP001141552">
    <property type="component" value="Unassembled WGS sequence"/>
</dbReference>
<feature type="compositionally biased region" description="Basic and acidic residues" evidence="2">
    <location>
        <begin position="84"/>
        <end position="93"/>
    </location>
</feature>
<feature type="compositionally biased region" description="Low complexity" evidence="2">
    <location>
        <begin position="397"/>
        <end position="417"/>
    </location>
</feature>
<dbReference type="InterPro" id="IPR012677">
    <property type="entry name" value="Nucleotide-bd_a/b_plait_sf"/>
</dbReference>
<evidence type="ECO:0000256" key="1">
    <source>
        <dbReference type="PROSITE-ProRule" id="PRU00176"/>
    </source>
</evidence>
<feature type="compositionally biased region" description="Polar residues" evidence="2">
    <location>
        <begin position="384"/>
        <end position="394"/>
    </location>
</feature>
<reference evidence="4" key="1">
    <citation type="submission" date="2022-02" db="EMBL/GenBank/DDBJ databases">
        <authorList>
            <person name="Henning P.M."/>
            <person name="McCubbin A.G."/>
            <person name="Shore J.S."/>
        </authorList>
    </citation>
    <scope>NUCLEOTIDE SEQUENCE</scope>
    <source>
        <strain evidence="4">F60SS</strain>
        <tissue evidence="4">Leaves</tissue>
    </source>
</reference>
<keyword evidence="1" id="KW-0694">RNA-binding</keyword>
<keyword evidence="5" id="KW-1185">Reference proteome</keyword>
<reference evidence="4" key="2">
    <citation type="journal article" date="2023" name="Plants (Basel)">
        <title>Annotation of the Turnera subulata (Passifloraceae) Draft Genome Reveals the S-Locus Evolved after the Divergence of Turneroideae from Passifloroideae in a Stepwise Manner.</title>
        <authorList>
            <person name="Henning P.M."/>
            <person name="Roalson E.H."/>
            <person name="Mir W."/>
            <person name="McCubbin A.G."/>
            <person name="Shore J.S."/>
        </authorList>
    </citation>
    <scope>NUCLEOTIDE SEQUENCE</scope>
    <source>
        <strain evidence="4">F60SS</strain>
    </source>
</reference>
<evidence type="ECO:0000259" key="3">
    <source>
        <dbReference type="PROSITE" id="PS50102"/>
    </source>
</evidence>
<dbReference type="EMBL" id="JAKUCV010001226">
    <property type="protein sequence ID" value="KAJ4847224.1"/>
    <property type="molecule type" value="Genomic_DNA"/>
</dbReference>
<dbReference type="SUPFAM" id="SSF54928">
    <property type="entry name" value="RNA-binding domain, RBD"/>
    <property type="match status" value="1"/>
</dbReference>
<gene>
    <name evidence="4" type="ORF">Tsubulata_010687</name>
</gene>
<feature type="region of interest" description="Disordered" evidence="2">
    <location>
        <begin position="329"/>
        <end position="417"/>
    </location>
</feature>
<evidence type="ECO:0000256" key="2">
    <source>
        <dbReference type="SAM" id="MobiDB-lite"/>
    </source>
</evidence>
<dbReference type="AlphaFoldDB" id="A0A9Q0GEN9"/>
<feature type="region of interest" description="Disordered" evidence="2">
    <location>
        <begin position="280"/>
        <end position="315"/>
    </location>
</feature>
<dbReference type="GO" id="GO:0003723">
    <property type="term" value="F:RNA binding"/>
    <property type="evidence" value="ECO:0007669"/>
    <property type="project" value="UniProtKB-UniRule"/>
</dbReference>
<dbReference type="InterPro" id="IPR000504">
    <property type="entry name" value="RRM_dom"/>
</dbReference>
<name>A0A9Q0GEN9_9ROSI</name>
<feature type="compositionally biased region" description="Basic and acidic residues" evidence="2">
    <location>
        <begin position="339"/>
        <end position="350"/>
    </location>
</feature>
<organism evidence="4 5">
    <name type="scientific">Turnera subulata</name>
    <dbReference type="NCBI Taxonomy" id="218843"/>
    <lineage>
        <taxon>Eukaryota</taxon>
        <taxon>Viridiplantae</taxon>
        <taxon>Streptophyta</taxon>
        <taxon>Embryophyta</taxon>
        <taxon>Tracheophyta</taxon>
        <taxon>Spermatophyta</taxon>
        <taxon>Magnoliopsida</taxon>
        <taxon>eudicotyledons</taxon>
        <taxon>Gunneridae</taxon>
        <taxon>Pentapetalae</taxon>
        <taxon>rosids</taxon>
        <taxon>fabids</taxon>
        <taxon>Malpighiales</taxon>
        <taxon>Passifloraceae</taxon>
        <taxon>Turnera</taxon>
    </lineage>
</organism>
<dbReference type="OrthoDB" id="1750508at2759"/>
<evidence type="ECO:0000313" key="5">
    <source>
        <dbReference type="Proteomes" id="UP001141552"/>
    </source>
</evidence>
<proteinExistence type="predicted"/>
<dbReference type="Gene3D" id="3.30.70.330">
    <property type="match status" value="1"/>
</dbReference>
<feature type="compositionally biased region" description="Polar residues" evidence="2">
    <location>
        <begin position="98"/>
        <end position="107"/>
    </location>
</feature>
<comment type="caution">
    <text evidence="4">The sequence shown here is derived from an EMBL/GenBank/DDBJ whole genome shotgun (WGS) entry which is preliminary data.</text>
</comment>
<feature type="region of interest" description="Disordered" evidence="2">
    <location>
        <begin position="84"/>
        <end position="107"/>
    </location>
</feature>